<evidence type="ECO:0000313" key="1">
    <source>
        <dbReference type="EMBL" id="RKR92838.1"/>
    </source>
</evidence>
<reference evidence="1 2" key="1">
    <citation type="submission" date="2018-10" db="EMBL/GenBank/DDBJ databases">
        <title>Sequencing the genomes of 1000 actinobacteria strains.</title>
        <authorList>
            <person name="Klenk H.-P."/>
        </authorList>
    </citation>
    <scope>NUCLEOTIDE SEQUENCE [LARGE SCALE GENOMIC DNA]</scope>
    <source>
        <strain evidence="1 2">DSM 45175</strain>
    </source>
</reference>
<evidence type="ECO:0000313" key="2">
    <source>
        <dbReference type="Proteomes" id="UP000277671"/>
    </source>
</evidence>
<sequence>MGLSSGSDIFNPVASALIDTYAPAHTIRAVLGTLLEKLRDADWDTYDESREEFRDNPVIAEVFARNLGHNLYGEGSGTLESRPKGGNAVWVLRCTTHGVLGTGDDTADEHDRLVRNWANHDQEEHGGDGIVDTDLLINREVNG</sequence>
<comment type="caution">
    <text evidence="1">The sequence shown here is derived from an EMBL/GenBank/DDBJ whole genome shotgun (WGS) entry which is preliminary data.</text>
</comment>
<dbReference type="RefSeq" id="WP_121160780.1">
    <property type="nucleotide sequence ID" value="NZ_RBKT01000001.1"/>
</dbReference>
<dbReference type="AlphaFoldDB" id="A0A495JW78"/>
<gene>
    <name evidence="1" type="ORF">BDK92_7320</name>
</gene>
<accession>A0A495JW78</accession>
<protein>
    <submittedName>
        <fullName evidence="1">Uncharacterized protein</fullName>
    </submittedName>
</protein>
<proteinExistence type="predicted"/>
<dbReference type="Proteomes" id="UP000277671">
    <property type="component" value="Unassembled WGS sequence"/>
</dbReference>
<name>A0A495JW78_9ACTN</name>
<keyword evidence="2" id="KW-1185">Reference proteome</keyword>
<organism evidence="1 2">
    <name type="scientific">Micromonospora pisi</name>
    <dbReference type="NCBI Taxonomy" id="589240"/>
    <lineage>
        <taxon>Bacteria</taxon>
        <taxon>Bacillati</taxon>
        <taxon>Actinomycetota</taxon>
        <taxon>Actinomycetes</taxon>
        <taxon>Micromonosporales</taxon>
        <taxon>Micromonosporaceae</taxon>
        <taxon>Micromonospora</taxon>
    </lineage>
</organism>
<dbReference type="EMBL" id="RBKT01000001">
    <property type="protein sequence ID" value="RKR92838.1"/>
    <property type="molecule type" value="Genomic_DNA"/>
</dbReference>
<dbReference type="OrthoDB" id="4243444at2"/>